<name>A0A1M6XSQ1_9RHOB</name>
<evidence type="ECO:0000256" key="1">
    <source>
        <dbReference type="SAM" id="MobiDB-lite"/>
    </source>
</evidence>
<dbReference type="EMBL" id="FRBR01000001">
    <property type="protein sequence ID" value="SHL08879.1"/>
    <property type="molecule type" value="Genomic_DNA"/>
</dbReference>
<gene>
    <name evidence="2" type="ORF">SAMN05444398_101549</name>
</gene>
<dbReference type="RefSeq" id="WP_073032417.1">
    <property type="nucleotide sequence ID" value="NZ_BMLR01000001.1"/>
</dbReference>
<keyword evidence="3" id="KW-1185">Reference proteome</keyword>
<proteinExistence type="predicted"/>
<evidence type="ECO:0000313" key="2">
    <source>
        <dbReference type="EMBL" id="SHL08879.1"/>
    </source>
</evidence>
<dbReference type="STRING" id="337701.SAMN05444398_101549"/>
<dbReference type="OrthoDB" id="7871639at2"/>
<reference evidence="2 3" key="1">
    <citation type="submission" date="2016-11" db="EMBL/GenBank/DDBJ databases">
        <authorList>
            <person name="Jaros S."/>
            <person name="Januszkiewicz K."/>
            <person name="Wedrychowicz H."/>
        </authorList>
    </citation>
    <scope>NUCLEOTIDE SEQUENCE [LARGE SCALE GENOMIC DNA]</scope>
    <source>
        <strain evidence="2 3">DSM 29589</strain>
    </source>
</reference>
<protein>
    <recommendedName>
        <fullName evidence="4">D-galactarate dehydratase</fullName>
    </recommendedName>
</protein>
<sequence length="171" mass="17277">MKPVLISVVLGISLAGCAQVEGLFDRSRATAAEDSAVVPSEADPSGIRPPETAPVPVSGARTAEAFDTTTEQQRAEAVAGAAPAGGETDLGTTVASLGAPGEPGFWLKTPLAGTAGRGRVEYPDRGTSVMVDLIPLAGAPGGGSQISLAAMRVIEADLTGLPELRVYRLPD</sequence>
<evidence type="ECO:0000313" key="3">
    <source>
        <dbReference type="Proteomes" id="UP000183974"/>
    </source>
</evidence>
<feature type="compositionally biased region" description="Low complexity" evidence="1">
    <location>
        <begin position="75"/>
        <end position="87"/>
    </location>
</feature>
<organism evidence="2 3">
    <name type="scientific">Roseovarius pacificus</name>
    <dbReference type="NCBI Taxonomy" id="337701"/>
    <lineage>
        <taxon>Bacteria</taxon>
        <taxon>Pseudomonadati</taxon>
        <taxon>Pseudomonadota</taxon>
        <taxon>Alphaproteobacteria</taxon>
        <taxon>Rhodobacterales</taxon>
        <taxon>Roseobacteraceae</taxon>
        <taxon>Roseovarius</taxon>
    </lineage>
</organism>
<accession>A0A1M6XSQ1</accession>
<feature type="region of interest" description="Disordered" evidence="1">
    <location>
        <begin position="32"/>
        <end position="88"/>
    </location>
</feature>
<dbReference type="Proteomes" id="UP000183974">
    <property type="component" value="Unassembled WGS sequence"/>
</dbReference>
<evidence type="ECO:0008006" key="4">
    <source>
        <dbReference type="Google" id="ProtNLM"/>
    </source>
</evidence>
<dbReference type="AlphaFoldDB" id="A0A1M6XSQ1"/>
<dbReference type="PROSITE" id="PS51257">
    <property type="entry name" value="PROKAR_LIPOPROTEIN"/>
    <property type="match status" value="1"/>
</dbReference>